<organism evidence="5 6">
    <name type="scientific">Phascolomyces articulosus</name>
    <dbReference type="NCBI Taxonomy" id="60185"/>
    <lineage>
        <taxon>Eukaryota</taxon>
        <taxon>Fungi</taxon>
        <taxon>Fungi incertae sedis</taxon>
        <taxon>Mucoromycota</taxon>
        <taxon>Mucoromycotina</taxon>
        <taxon>Mucoromycetes</taxon>
        <taxon>Mucorales</taxon>
        <taxon>Lichtheimiaceae</taxon>
        <taxon>Phascolomyces</taxon>
    </lineage>
</organism>
<dbReference type="PANTHER" id="PTHR13091:SF0">
    <property type="entry name" value="NONSENSE-MEDIATED MRNA DECAY FACTOR SMG8"/>
    <property type="match status" value="1"/>
</dbReference>
<evidence type="ECO:0000313" key="5">
    <source>
        <dbReference type="EMBL" id="KAI9246685.1"/>
    </source>
</evidence>
<gene>
    <name evidence="5" type="ORF">BDA99DRAFT_526669</name>
</gene>
<dbReference type="GO" id="GO:0000184">
    <property type="term" value="P:nuclear-transcribed mRNA catabolic process, nonsense-mediated decay"/>
    <property type="evidence" value="ECO:0007669"/>
    <property type="project" value="UniProtKB-KW"/>
</dbReference>
<evidence type="ECO:0000256" key="2">
    <source>
        <dbReference type="ARBA" id="ARBA00023161"/>
    </source>
</evidence>
<feature type="compositionally biased region" description="Acidic residues" evidence="4">
    <location>
        <begin position="338"/>
        <end position="347"/>
    </location>
</feature>
<dbReference type="Proteomes" id="UP001209540">
    <property type="component" value="Unassembled WGS sequence"/>
</dbReference>
<reference evidence="5" key="1">
    <citation type="journal article" date="2022" name="IScience">
        <title>Evolution of zygomycete secretomes and the origins of terrestrial fungal ecologies.</title>
        <authorList>
            <person name="Chang Y."/>
            <person name="Wang Y."/>
            <person name="Mondo S."/>
            <person name="Ahrendt S."/>
            <person name="Andreopoulos W."/>
            <person name="Barry K."/>
            <person name="Beard J."/>
            <person name="Benny G.L."/>
            <person name="Blankenship S."/>
            <person name="Bonito G."/>
            <person name="Cuomo C."/>
            <person name="Desiro A."/>
            <person name="Gervers K.A."/>
            <person name="Hundley H."/>
            <person name="Kuo A."/>
            <person name="LaButti K."/>
            <person name="Lang B.F."/>
            <person name="Lipzen A."/>
            <person name="O'Donnell K."/>
            <person name="Pangilinan J."/>
            <person name="Reynolds N."/>
            <person name="Sandor L."/>
            <person name="Smith M.E."/>
            <person name="Tsang A."/>
            <person name="Grigoriev I.V."/>
            <person name="Stajich J.E."/>
            <person name="Spatafora J.W."/>
        </authorList>
    </citation>
    <scope>NUCLEOTIDE SEQUENCE</scope>
    <source>
        <strain evidence="5">RSA 2281</strain>
    </source>
</reference>
<sequence length="1034" mass="116283">MESINDLLEDAQLLSLKDAGLTIVSIFGNSGFRTTAANANGKLSNLNVTLANRIVGTEVFVPNGQVLREDVVELSKDLQLYVDRSSKIAYIFMDSSLDTASLADACRYERANDSSKNFMQTLLSNQQSFSMRGLLLMFLISHLVIPILPPRLLPSEFMSNLVTLAQVKNGIYTHLAQLQSACWKFWDISVPNTLFERREIENRRDRERLNSNLMGWWGPAKGVPMMVLIAADVSIPNMDKMTRSTLPVAMKRMQEVVQARIKNIFRAFHFVPTADSATGRDPVEVRSLFTLPTTSQPFVHIIPATPFATTLPYTDQIKTESTPGFNKHTSMSDWLKENDDDPDDEYDNTNGILRGISTTTPNGSGSGGGGKQMDAGRKEAPKQSIESIFDDCGNKLLRNFIHHWTRAATSRHPMHLQMIASSGSRKSNSSEPKHVAIPLPTGIQFASAAVLLKKVLFSTREDAADDEKDFRKEVIAHSPGTKGMIQQIEVVLRKKIRDTIEIERVFSRSHSMDIMRKCIEAYLQDSPPCYTKQYHLWKRDNVLRLYSSLARGPCTAEFGARLERECDLIWKQGRQSCERISLTGKVCRLKAGHEDMTNDTEKHARDMDNTKHSSGCSFFHACNCGKTQKLREDPFDLEEANITFYERFSCCLDNHHAAIDLQKSTYGDDQNLIKEEHHIPHFDSVLLHLGSTSVYRNSIGLDKYEGFMNNTNYLLPWTMGRTADFVPKEQQQQSQPNATESHGRKHSIPAISRTGPGEEINSNKKSFDTNEWPLPGKRPEAIAENKPKAAIPAVANLEAFPALGSTRTSNEPSLAITSIQQQETKLVEEPSPLPPPPAQSPKKEKRRRDGKRRDREHRLEGLIRGYVGAEYECPLGHRFLSCGDGRVCKLGHKGHPKEHANYVTHQDLPLYVLCPCNYANPHQKTTTTGDITAQLQRCYAVTPDAPVTISFKPRVKIINAGGETMEFNMGVEEAIILPTNSVHVFRLPYIYRDSTGQPVPVEPNVNRRLKTAMLMKDCFQVYPVINNNDREETR</sequence>
<keyword evidence="6" id="KW-1185">Reference proteome</keyword>
<feature type="region of interest" description="Disordered" evidence="4">
    <location>
        <begin position="821"/>
        <end position="857"/>
    </location>
</feature>
<comment type="caution">
    <text evidence="5">The sequence shown here is derived from an EMBL/GenBank/DDBJ whole genome shotgun (WGS) entry which is preliminary data.</text>
</comment>
<reference evidence="5" key="2">
    <citation type="submission" date="2023-02" db="EMBL/GenBank/DDBJ databases">
        <authorList>
            <consortium name="DOE Joint Genome Institute"/>
            <person name="Mondo S.J."/>
            <person name="Chang Y."/>
            <person name="Wang Y."/>
            <person name="Ahrendt S."/>
            <person name="Andreopoulos W."/>
            <person name="Barry K."/>
            <person name="Beard J."/>
            <person name="Benny G.L."/>
            <person name="Blankenship S."/>
            <person name="Bonito G."/>
            <person name="Cuomo C."/>
            <person name="Desiro A."/>
            <person name="Gervers K.A."/>
            <person name="Hundley H."/>
            <person name="Kuo A."/>
            <person name="LaButti K."/>
            <person name="Lang B.F."/>
            <person name="Lipzen A."/>
            <person name="O'Donnell K."/>
            <person name="Pangilinan J."/>
            <person name="Reynolds N."/>
            <person name="Sandor L."/>
            <person name="Smith M.W."/>
            <person name="Tsang A."/>
            <person name="Grigoriev I.V."/>
            <person name="Stajich J.E."/>
            <person name="Spatafora J.W."/>
        </authorList>
    </citation>
    <scope>NUCLEOTIDE SEQUENCE</scope>
    <source>
        <strain evidence="5">RSA 2281</strain>
    </source>
</reference>
<feature type="region of interest" description="Disordered" evidence="4">
    <location>
        <begin position="727"/>
        <end position="779"/>
    </location>
</feature>
<dbReference type="InterPro" id="IPR019354">
    <property type="entry name" value="SMG8-like"/>
</dbReference>
<dbReference type="EMBL" id="JAIXMP010000045">
    <property type="protein sequence ID" value="KAI9246685.1"/>
    <property type="molecule type" value="Genomic_DNA"/>
</dbReference>
<evidence type="ECO:0000256" key="1">
    <source>
        <dbReference type="ARBA" id="ARBA00006443"/>
    </source>
</evidence>
<evidence type="ECO:0000256" key="3">
    <source>
        <dbReference type="ARBA" id="ARBA00029509"/>
    </source>
</evidence>
<evidence type="ECO:0000256" key="4">
    <source>
        <dbReference type="SAM" id="MobiDB-lite"/>
    </source>
</evidence>
<feature type="region of interest" description="Disordered" evidence="4">
    <location>
        <begin position="321"/>
        <end position="380"/>
    </location>
</feature>
<evidence type="ECO:0000313" key="6">
    <source>
        <dbReference type="Proteomes" id="UP001209540"/>
    </source>
</evidence>
<dbReference type="AlphaFoldDB" id="A0AAD5P869"/>
<comment type="similarity">
    <text evidence="1">Belongs to the SMG8 family.</text>
</comment>
<dbReference type="PANTHER" id="PTHR13091">
    <property type="entry name" value="AMPLIFIED IN BREAST CANCER 2-RELATED"/>
    <property type="match status" value="1"/>
</dbReference>
<feature type="compositionally biased region" description="Polar residues" evidence="4">
    <location>
        <begin position="729"/>
        <end position="740"/>
    </location>
</feature>
<name>A0AAD5P869_9FUNG</name>
<protein>
    <recommendedName>
        <fullName evidence="3">Nonsense-mediated mRNA decay factor SMG8</fullName>
    </recommendedName>
</protein>
<feature type="compositionally biased region" description="Polar residues" evidence="4">
    <location>
        <begin position="321"/>
        <end position="332"/>
    </location>
</feature>
<keyword evidence="2" id="KW-0866">Nonsense-mediated mRNA decay</keyword>
<accession>A0AAD5P869</accession>
<proteinExistence type="inferred from homology"/>
<dbReference type="Pfam" id="PF10220">
    <property type="entry name" value="Smg8_Smg9"/>
    <property type="match status" value="4"/>
</dbReference>